<dbReference type="InterPro" id="IPR006143">
    <property type="entry name" value="RND_pump_MFP"/>
</dbReference>
<reference evidence="6" key="1">
    <citation type="submission" date="2016-02" db="EMBL/GenBank/DDBJ databases">
        <title>Halorhodospira halochloris DSM-1059 complete genome, version 2.</title>
        <authorList>
            <person name="Tsukatani Y."/>
        </authorList>
    </citation>
    <scope>NUCLEOTIDE SEQUENCE</scope>
    <source>
        <strain evidence="6">DSM 1059</strain>
    </source>
</reference>
<dbReference type="Pfam" id="PF25876">
    <property type="entry name" value="HH_MFP_RND"/>
    <property type="match status" value="1"/>
</dbReference>
<dbReference type="NCBIfam" id="TIGR01730">
    <property type="entry name" value="RND_mfp"/>
    <property type="match status" value="1"/>
</dbReference>
<keyword evidence="7" id="KW-1185">Reference proteome</keyword>
<comment type="similarity">
    <text evidence="1">Belongs to the membrane fusion protein (MFP) (TC 8.A.1) family.</text>
</comment>
<dbReference type="GO" id="GO:0030313">
    <property type="term" value="C:cell envelope"/>
    <property type="evidence" value="ECO:0007669"/>
    <property type="project" value="UniProtKB-SubCell"/>
</dbReference>
<dbReference type="Gene3D" id="6.10.140.1990">
    <property type="match status" value="1"/>
</dbReference>
<dbReference type="GO" id="GO:0019898">
    <property type="term" value="C:extrinsic component of membrane"/>
    <property type="evidence" value="ECO:0007669"/>
    <property type="project" value="InterPro"/>
</dbReference>
<dbReference type="GO" id="GO:1990195">
    <property type="term" value="C:macrolide transmembrane transporter complex"/>
    <property type="evidence" value="ECO:0007669"/>
    <property type="project" value="InterPro"/>
</dbReference>
<evidence type="ECO:0000313" key="7">
    <source>
        <dbReference type="Proteomes" id="UP000218890"/>
    </source>
</evidence>
<dbReference type="Proteomes" id="UP000218890">
    <property type="component" value="Chromosome"/>
</dbReference>
<protein>
    <submittedName>
        <fullName evidence="6">Efflux transporter</fullName>
    </submittedName>
</protein>
<dbReference type="AlphaFoldDB" id="A0A0X8XC61"/>
<dbReference type="Gene3D" id="2.40.420.20">
    <property type="match status" value="1"/>
</dbReference>
<evidence type="ECO:0000259" key="4">
    <source>
        <dbReference type="Pfam" id="PF25876"/>
    </source>
</evidence>
<proteinExistence type="inferred from homology"/>
<dbReference type="KEGG" id="hhk:HH1059_09600"/>
<dbReference type="FunFam" id="2.40.30.170:FF:000010">
    <property type="entry name" value="Efflux RND transporter periplasmic adaptor subunit"/>
    <property type="match status" value="1"/>
</dbReference>
<evidence type="ECO:0000259" key="5">
    <source>
        <dbReference type="Pfam" id="PF25954"/>
    </source>
</evidence>
<sequence length="318" mass="34864">MRIGDVVEQGDLLARLDQREIEQEVAQAEAELEVARAELAERESTLQNAERELSRTRDLREREIASAADLEAAEAQVAAERSRKQLAEARIAQRQAALSAARIRLSFTEIRADWEGGEGERVVGERFIDPGATVSANEPILSLLDLSELRAVTFVSERDYGLISPGQGAQLSVSAYPQASFDAEVVRLAPLFQAGTRQARVELRVPNPQGLLRPGMFTRVSLQVDKIEDALTVPYDAIARRGGRTVIYPVTPEQDEDGEEVLKARQVAVEVGLRSDSRVVVRPVDEELGEGAQVVTLGQHLIGEQAEVEIVGEQLEAL</sequence>
<evidence type="ECO:0000256" key="3">
    <source>
        <dbReference type="SAM" id="Coils"/>
    </source>
</evidence>
<dbReference type="GO" id="GO:0015562">
    <property type="term" value="F:efflux transmembrane transporter activity"/>
    <property type="evidence" value="ECO:0007669"/>
    <property type="project" value="TreeGrafter"/>
</dbReference>
<evidence type="ECO:0000256" key="1">
    <source>
        <dbReference type="ARBA" id="ARBA00009477"/>
    </source>
</evidence>
<dbReference type="InterPro" id="IPR058624">
    <property type="entry name" value="MdtA-like_HH"/>
</dbReference>
<dbReference type="Pfam" id="PF25954">
    <property type="entry name" value="Beta-barrel_RND_2"/>
    <property type="match status" value="1"/>
</dbReference>
<feature type="coiled-coil region" evidence="3">
    <location>
        <begin position="18"/>
        <end position="92"/>
    </location>
</feature>
<accession>A0A0X8XC61</accession>
<evidence type="ECO:0000256" key="2">
    <source>
        <dbReference type="ARBA" id="ARBA00023054"/>
    </source>
</evidence>
<dbReference type="EMBL" id="AP017372">
    <property type="protein sequence ID" value="BAU57654.2"/>
    <property type="molecule type" value="Genomic_DNA"/>
</dbReference>
<keyword evidence="2 3" id="KW-0175">Coiled coil</keyword>
<dbReference type="GO" id="GO:1990961">
    <property type="term" value="P:xenobiotic detoxification by transmembrane export across the plasma membrane"/>
    <property type="evidence" value="ECO:0007669"/>
    <property type="project" value="InterPro"/>
</dbReference>
<gene>
    <name evidence="6" type="ORF">HH1059_09600</name>
</gene>
<dbReference type="GO" id="GO:1990281">
    <property type="term" value="C:efflux pump complex"/>
    <property type="evidence" value="ECO:0007669"/>
    <property type="project" value="TreeGrafter"/>
</dbReference>
<dbReference type="SUPFAM" id="SSF111369">
    <property type="entry name" value="HlyD-like secretion proteins"/>
    <property type="match status" value="1"/>
</dbReference>
<feature type="domain" description="Multidrug resistance protein MdtA-like alpha-helical hairpin" evidence="4">
    <location>
        <begin position="32"/>
        <end position="108"/>
    </location>
</feature>
<evidence type="ECO:0000313" key="6">
    <source>
        <dbReference type="EMBL" id="BAU57654.2"/>
    </source>
</evidence>
<feature type="domain" description="CusB-like beta-barrel" evidence="5">
    <location>
        <begin position="155"/>
        <end position="223"/>
    </location>
</feature>
<name>A0A0X8XC61_HALHR</name>
<dbReference type="InterPro" id="IPR058792">
    <property type="entry name" value="Beta-barrel_RND_2"/>
</dbReference>
<dbReference type="InterPro" id="IPR030190">
    <property type="entry name" value="MacA_alpha-hairpin_sf"/>
</dbReference>
<organism evidence="6 7">
    <name type="scientific">Halorhodospira halochloris</name>
    <name type="common">Ectothiorhodospira halochloris</name>
    <dbReference type="NCBI Taxonomy" id="1052"/>
    <lineage>
        <taxon>Bacteria</taxon>
        <taxon>Pseudomonadati</taxon>
        <taxon>Pseudomonadota</taxon>
        <taxon>Gammaproteobacteria</taxon>
        <taxon>Chromatiales</taxon>
        <taxon>Ectothiorhodospiraceae</taxon>
        <taxon>Halorhodospira</taxon>
    </lineage>
</organism>
<dbReference type="PANTHER" id="PTHR30469">
    <property type="entry name" value="MULTIDRUG RESISTANCE PROTEIN MDTA"/>
    <property type="match status" value="1"/>
</dbReference>
<dbReference type="Gene3D" id="2.40.30.170">
    <property type="match status" value="1"/>
</dbReference>